<protein>
    <submittedName>
        <fullName evidence="2">Helix-turn-helix domain-containing protein</fullName>
    </submittedName>
</protein>
<dbReference type="EMBL" id="WEHX01000017">
    <property type="protein sequence ID" value="KAB7661657.1"/>
    <property type="molecule type" value="Genomic_DNA"/>
</dbReference>
<gene>
    <name evidence="2" type="ORF">GBM95_04445</name>
</gene>
<sequence length="105" mass="11875">MTKATRSTLLPRKIAEKLRIAGEQIRLARLRRNYTIALVADRAQCSELTVSKIERGEPTVSMGAYLRVLYAMQLADDIELLAKHAPLGRDLQDLKLRRIASSRKT</sequence>
<dbReference type="CDD" id="cd00093">
    <property type="entry name" value="HTH_XRE"/>
    <property type="match status" value="1"/>
</dbReference>
<dbReference type="Gene3D" id="1.10.260.40">
    <property type="entry name" value="lambda repressor-like DNA-binding domains"/>
    <property type="match status" value="1"/>
</dbReference>
<feature type="domain" description="HTH cro/C1-type" evidence="1">
    <location>
        <begin position="25"/>
        <end position="57"/>
    </location>
</feature>
<name>A0A6I1EQL6_9BURK</name>
<accession>A0A6I1EQL6</accession>
<evidence type="ECO:0000313" key="2">
    <source>
        <dbReference type="EMBL" id="KAB7661657.1"/>
    </source>
</evidence>
<dbReference type="GO" id="GO:0003677">
    <property type="term" value="F:DNA binding"/>
    <property type="evidence" value="ECO:0007669"/>
    <property type="project" value="InterPro"/>
</dbReference>
<dbReference type="AlphaFoldDB" id="A0A6I1EQL6"/>
<evidence type="ECO:0000313" key="3">
    <source>
        <dbReference type="Proteomes" id="UP000430564"/>
    </source>
</evidence>
<dbReference type="Pfam" id="PF13560">
    <property type="entry name" value="HTH_31"/>
    <property type="match status" value="1"/>
</dbReference>
<comment type="caution">
    <text evidence="2">The sequence shown here is derived from an EMBL/GenBank/DDBJ whole genome shotgun (WGS) entry which is preliminary data.</text>
</comment>
<dbReference type="PROSITE" id="PS50943">
    <property type="entry name" value="HTH_CROC1"/>
    <property type="match status" value="1"/>
</dbReference>
<dbReference type="InterPro" id="IPR010982">
    <property type="entry name" value="Lambda_DNA-bd_dom_sf"/>
</dbReference>
<dbReference type="OrthoDB" id="5422231at2"/>
<dbReference type="InterPro" id="IPR001387">
    <property type="entry name" value="Cro/C1-type_HTH"/>
</dbReference>
<organism evidence="2 3">
    <name type="scientific">Sutterella seckii</name>
    <dbReference type="NCBI Taxonomy" id="1944635"/>
    <lineage>
        <taxon>Bacteria</taxon>
        <taxon>Pseudomonadati</taxon>
        <taxon>Pseudomonadota</taxon>
        <taxon>Betaproteobacteria</taxon>
        <taxon>Burkholderiales</taxon>
        <taxon>Sutterellaceae</taxon>
        <taxon>Sutterella</taxon>
    </lineage>
</organism>
<evidence type="ECO:0000259" key="1">
    <source>
        <dbReference type="PROSITE" id="PS50943"/>
    </source>
</evidence>
<dbReference type="SUPFAM" id="SSF47413">
    <property type="entry name" value="lambda repressor-like DNA-binding domains"/>
    <property type="match status" value="1"/>
</dbReference>
<proteinExistence type="predicted"/>
<reference evidence="2 3" key="1">
    <citation type="submission" date="2019-10" db="EMBL/GenBank/DDBJ databases">
        <title>Genome diversity of Sutterella seckii.</title>
        <authorList>
            <person name="Chaplin A.V."/>
            <person name="Sokolova S.R."/>
            <person name="Mosin K.A."/>
            <person name="Ivanova E.L."/>
            <person name="Kochetkova T.O."/>
            <person name="Goltsov A.Y."/>
            <person name="Trofimov D.Y."/>
            <person name="Efimov B.A."/>
        </authorList>
    </citation>
    <scope>NUCLEOTIDE SEQUENCE [LARGE SCALE GENOMIC DNA]</scope>
    <source>
        <strain evidence="2 3">ASD393</strain>
    </source>
</reference>
<dbReference type="RefSeq" id="WP_152157983.1">
    <property type="nucleotide sequence ID" value="NZ_WEHX01000017.1"/>
</dbReference>
<dbReference type="Proteomes" id="UP000430564">
    <property type="component" value="Unassembled WGS sequence"/>
</dbReference>